<proteinExistence type="predicted"/>
<evidence type="ECO:0000313" key="2">
    <source>
        <dbReference type="EMBL" id="CAK5281203.1"/>
    </source>
</evidence>
<organism evidence="2 3">
    <name type="scientific">Mycena citricolor</name>
    <dbReference type="NCBI Taxonomy" id="2018698"/>
    <lineage>
        <taxon>Eukaryota</taxon>
        <taxon>Fungi</taxon>
        <taxon>Dikarya</taxon>
        <taxon>Basidiomycota</taxon>
        <taxon>Agaricomycotina</taxon>
        <taxon>Agaricomycetes</taxon>
        <taxon>Agaricomycetidae</taxon>
        <taxon>Agaricales</taxon>
        <taxon>Marasmiineae</taxon>
        <taxon>Mycenaceae</taxon>
        <taxon>Mycena</taxon>
    </lineage>
</organism>
<sequence>MSFTTLPAQEFSYSDELFQRDCLIDVQGVVVSLRTKLEGTAYITIGDEVDRQRIELRLLPENFSDKLKIFVKTSVVRTDAAERPAEGQARAPQPFLLDDAATELRSRSASPLGFGASFMIPEPGTGRKRKASALKSAMRRTAERDDDDDARQSKRTRFIKSEAVDGFDSLRSEASRYAPRFDENHTSRAGRIPLEGLIVMSDEETAEPDDGTQRKNAGSDGGGGGDAHRPPNNFTFAIPEAPLPSLTRPRAALGNPSGHRPVIFYPRPGTPEIVWEPVPVDETDGPGPSRPDSPPPPPPLMRTNARRLSPTDPDLGPCSSPFAAAPVDLASAPSVYLGLERAKSRRGGP</sequence>
<evidence type="ECO:0000313" key="3">
    <source>
        <dbReference type="Proteomes" id="UP001295794"/>
    </source>
</evidence>
<feature type="compositionally biased region" description="Pro residues" evidence="1">
    <location>
        <begin position="288"/>
        <end position="300"/>
    </location>
</feature>
<reference evidence="2" key="1">
    <citation type="submission" date="2023-11" db="EMBL/GenBank/DDBJ databases">
        <authorList>
            <person name="De Vega J J."/>
            <person name="De Vega J J."/>
        </authorList>
    </citation>
    <scope>NUCLEOTIDE SEQUENCE</scope>
</reference>
<name>A0AAD2HS67_9AGAR</name>
<dbReference type="Proteomes" id="UP001295794">
    <property type="component" value="Unassembled WGS sequence"/>
</dbReference>
<dbReference type="EMBL" id="CAVNYO010000444">
    <property type="protein sequence ID" value="CAK5281203.1"/>
    <property type="molecule type" value="Genomic_DNA"/>
</dbReference>
<accession>A0AAD2HS67</accession>
<evidence type="ECO:0000256" key="1">
    <source>
        <dbReference type="SAM" id="MobiDB-lite"/>
    </source>
</evidence>
<dbReference type="AlphaFoldDB" id="A0AAD2HS67"/>
<feature type="region of interest" description="Disordered" evidence="1">
    <location>
        <begin position="120"/>
        <end position="154"/>
    </location>
</feature>
<feature type="region of interest" description="Disordered" evidence="1">
    <location>
        <begin position="204"/>
        <end position="325"/>
    </location>
</feature>
<keyword evidence="3" id="KW-1185">Reference proteome</keyword>
<gene>
    <name evidence="2" type="ORF">MYCIT1_LOCUS32146</name>
</gene>
<protein>
    <submittedName>
        <fullName evidence="2">Uncharacterized protein</fullName>
    </submittedName>
</protein>
<comment type="caution">
    <text evidence="2">The sequence shown here is derived from an EMBL/GenBank/DDBJ whole genome shotgun (WGS) entry which is preliminary data.</text>
</comment>